<reference evidence="1 2" key="1">
    <citation type="submission" date="2017-11" db="EMBL/GenBank/DDBJ databases">
        <title>Effect of PGPRs.</title>
        <authorList>
            <person name="Oliva R."/>
            <person name="Nong J."/>
            <person name="Roman V."/>
        </authorList>
    </citation>
    <scope>NUCLEOTIDE SEQUENCE [LARGE SCALE GENOMIC DNA]</scope>
    <source>
        <strain evidence="1">Inb918</strain>
    </source>
</reference>
<accession>A0A3T0JME0</accession>
<evidence type="ECO:0000313" key="1">
    <source>
        <dbReference type="EMBL" id="AZV24456.1"/>
    </source>
</evidence>
<dbReference type="Proteomes" id="UP000282760">
    <property type="component" value="Chromosome"/>
</dbReference>
<organism evidence="1 2">
    <name type="scientific">Pseudomonas syringae</name>
    <dbReference type="NCBI Taxonomy" id="317"/>
    <lineage>
        <taxon>Bacteria</taxon>
        <taxon>Pseudomonadati</taxon>
        <taxon>Pseudomonadota</taxon>
        <taxon>Gammaproteobacteria</taxon>
        <taxon>Pseudomonadales</taxon>
        <taxon>Pseudomonadaceae</taxon>
        <taxon>Pseudomonas</taxon>
    </lineage>
</organism>
<proteinExistence type="predicted"/>
<evidence type="ECO:0000313" key="2">
    <source>
        <dbReference type="Proteomes" id="UP000282760"/>
    </source>
</evidence>
<name>A0A3T0JME0_PSESX</name>
<sequence>MNFTQIAGWDEASRVLKQTIAVTPLGQEFTIRQIIGEVAWAPLQHKTRHDFGRHVRRSLEQYGLVFARKAGRVLVYKKSAI</sequence>
<dbReference type="AlphaFoldDB" id="A0A3T0JME0"/>
<protein>
    <submittedName>
        <fullName evidence="1">Uncharacterized protein</fullName>
    </submittedName>
</protein>
<gene>
    <name evidence="1" type="ORF">CT157_00030</name>
</gene>
<dbReference type="EMBL" id="CP024646">
    <property type="protein sequence ID" value="AZV24456.1"/>
    <property type="molecule type" value="Genomic_DNA"/>
</dbReference>